<reference evidence="1 2" key="1">
    <citation type="submission" date="2019-11" db="EMBL/GenBank/DDBJ databases">
        <title>Characterisation of Fundicoccus ignavus gen. nov. sp. nov., a novel genus of the family Aerococcaceae from bulk tank milk.</title>
        <authorList>
            <person name="Siebert A."/>
            <person name="Huptas C."/>
            <person name="Wenning M."/>
            <person name="Scherer S."/>
            <person name="Doll E.V."/>
        </authorList>
    </citation>
    <scope>NUCLEOTIDE SEQUENCE [LARGE SCALE GENOMIC DNA]</scope>
    <source>
        <strain evidence="1 2">DSM 109652</strain>
    </source>
</reference>
<dbReference type="PANTHER" id="PTHR10000:SF25">
    <property type="entry name" value="PHOSPHATASE YKRA-RELATED"/>
    <property type="match status" value="1"/>
</dbReference>
<dbReference type="InterPro" id="IPR023214">
    <property type="entry name" value="HAD_sf"/>
</dbReference>
<dbReference type="InterPro" id="IPR036412">
    <property type="entry name" value="HAD-like_sf"/>
</dbReference>
<accession>A0A844CBF5</accession>
<dbReference type="Gene3D" id="3.30.1240.10">
    <property type="match status" value="1"/>
</dbReference>
<dbReference type="Proteomes" id="UP000440066">
    <property type="component" value="Unassembled WGS sequence"/>
</dbReference>
<dbReference type="EMBL" id="WJQT01000004">
    <property type="protein sequence ID" value="MRJ46821.1"/>
    <property type="molecule type" value="Genomic_DNA"/>
</dbReference>
<dbReference type="RefSeq" id="WP_366927752.1">
    <property type="nucleotide sequence ID" value="NZ_WJQT01000004.1"/>
</dbReference>
<evidence type="ECO:0000313" key="1">
    <source>
        <dbReference type="EMBL" id="MRJ46821.1"/>
    </source>
</evidence>
<proteinExistence type="predicted"/>
<dbReference type="InterPro" id="IPR006379">
    <property type="entry name" value="HAD-SF_hydro_IIB"/>
</dbReference>
<dbReference type="SUPFAM" id="SSF56784">
    <property type="entry name" value="HAD-like"/>
    <property type="match status" value="1"/>
</dbReference>
<dbReference type="Pfam" id="PF08282">
    <property type="entry name" value="Hydrolase_3"/>
    <property type="match status" value="1"/>
</dbReference>
<protein>
    <submittedName>
        <fullName evidence="1">HAD-IIB family hydrolase</fullName>
    </submittedName>
</protein>
<keyword evidence="1" id="KW-0378">Hydrolase</keyword>
<organism evidence="1 2">
    <name type="scientific">Fundicoccus ignavus</name>
    <dbReference type="NCBI Taxonomy" id="2664442"/>
    <lineage>
        <taxon>Bacteria</taxon>
        <taxon>Bacillati</taxon>
        <taxon>Bacillota</taxon>
        <taxon>Bacilli</taxon>
        <taxon>Lactobacillales</taxon>
        <taxon>Aerococcaceae</taxon>
        <taxon>Fundicoccus</taxon>
    </lineage>
</organism>
<gene>
    <name evidence="1" type="ORF">GF867_04455</name>
</gene>
<dbReference type="Gene3D" id="3.40.50.1000">
    <property type="entry name" value="HAD superfamily/HAD-like"/>
    <property type="match status" value="1"/>
</dbReference>
<dbReference type="NCBIfam" id="TIGR01484">
    <property type="entry name" value="HAD-SF-IIB"/>
    <property type="match status" value="1"/>
</dbReference>
<dbReference type="GO" id="GO:0016791">
    <property type="term" value="F:phosphatase activity"/>
    <property type="evidence" value="ECO:0007669"/>
    <property type="project" value="TreeGrafter"/>
</dbReference>
<dbReference type="GO" id="GO:0000287">
    <property type="term" value="F:magnesium ion binding"/>
    <property type="evidence" value="ECO:0007669"/>
    <property type="project" value="TreeGrafter"/>
</dbReference>
<dbReference type="PANTHER" id="PTHR10000">
    <property type="entry name" value="PHOSPHOSERINE PHOSPHATASE"/>
    <property type="match status" value="1"/>
</dbReference>
<dbReference type="AlphaFoldDB" id="A0A844CBF5"/>
<dbReference type="GO" id="GO:0005829">
    <property type="term" value="C:cytosol"/>
    <property type="evidence" value="ECO:0007669"/>
    <property type="project" value="TreeGrafter"/>
</dbReference>
<evidence type="ECO:0000313" key="2">
    <source>
        <dbReference type="Proteomes" id="UP000440066"/>
    </source>
</evidence>
<sequence>MLLSNPIPKTEIDRLVRNAINLKRPLSIASDKLMVANGKDQDLVDYFAFAHQEVIVFGDFVRVVAESDIYQIMMGLRERDYPVMMEGIQQAKITAWWDRAVDIIPANGGKGNGVHHILEKYQLDASQAMAFGDGNNDIELLQAVGLGVAMLPRTAFIITARRWG</sequence>
<comment type="caution">
    <text evidence="1">The sequence shown here is derived from an EMBL/GenBank/DDBJ whole genome shotgun (WGS) entry which is preliminary data.</text>
</comment>
<name>A0A844CBF5_9LACT</name>